<dbReference type="AlphaFoldDB" id="A0A1A2NSD6"/>
<feature type="compositionally biased region" description="Low complexity" evidence="1">
    <location>
        <begin position="95"/>
        <end position="124"/>
    </location>
</feature>
<dbReference type="Proteomes" id="UP000093943">
    <property type="component" value="Unassembled WGS sequence"/>
</dbReference>
<dbReference type="EMBL" id="LZKG01000085">
    <property type="protein sequence ID" value="OBI29562.1"/>
    <property type="molecule type" value="Genomic_DNA"/>
</dbReference>
<gene>
    <name evidence="2" type="ORF">A5710_21515</name>
</gene>
<feature type="region of interest" description="Disordered" evidence="1">
    <location>
        <begin position="95"/>
        <end position="134"/>
    </location>
</feature>
<evidence type="ECO:0000313" key="3">
    <source>
        <dbReference type="Proteomes" id="UP000093943"/>
    </source>
</evidence>
<proteinExistence type="predicted"/>
<sequence length="134" mass="14640">MAWFLALNASPTKGGQSPTYELQESADIERITQEMASFAAADRAVAVPAVFNNGRQKVTVYVRPAAWGAWAIYELSEEERRELMAASPLVNAIAQARAAKQQQQQSGMPQQPPQMFAPQAQPQQSGPSVIPRLD</sequence>
<accession>A0A1A2NSD6</accession>
<name>A0A1A2NSD6_MYCSD</name>
<dbReference type="RefSeq" id="WP_064922014.1">
    <property type="nucleotide sequence ID" value="NZ_LZJK01000083.1"/>
</dbReference>
<organism evidence="2 3">
    <name type="scientific">Mycolicibacter sinensis (strain JDM601)</name>
    <name type="common">Mycobacterium sinense</name>
    <dbReference type="NCBI Taxonomy" id="875328"/>
    <lineage>
        <taxon>Bacteria</taxon>
        <taxon>Bacillati</taxon>
        <taxon>Actinomycetota</taxon>
        <taxon>Actinomycetes</taxon>
        <taxon>Mycobacteriales</taxon>
        <taxon>Mycobacteriaceae</taxon>
        <taxon>Mycolicibacter</taxon>
    </lineage>
</organism>
<evidence type="ECO:0000256" key="1">
    <source>
        <dbReference type="SAM" id="MobiDB-lite"/>
    </source>
</evidence>
<comment type="caution">
    <text evidence="2">The sequence shown here is derived from an EMBL/GenBank/DDBJ whole genome shotgun (WGS) entry which is preliminary data.</text>
</comment>
<protein>
    <submittedName>
        <fullName evidence="2">Uncharacterized protein</fullName>
    </submittedName>
</protein>
<reference evidence="3" key="1">
    <citation type="submission" date="2016-06" db="EMBL/GenBank/DDBJ databases">
        <authorList>
            <person name="Sutton G."/>
            <person name="Brinkac L."/>
            <person name="Sanka R."/>
            <person name="Adams M."/>
            <person name="Lau E."/>
            <person name="Sam S."/>
            <person name="Sreng N."/>
            <person name="Him V."/>
            <person name="Kerleguer A."/>
            <person name="Cheng S."/>
        </authorList>
    </citation>
    <scope>NUCLEOTIDE SEQUENCE [LARGE SCALE GENOMIC DNA]</scope>
    <source>
        <strain evidence="3">E1876</strain>
    </source>
</reference>
<evidence type="ECO:0000313" key="2">
    <source>
        <dbReference type="EMBL" id="OBI29562.1"/>
    </source>
</evidence>
<dbReference type="OrthoDB" id="4762282at2"/>